<keyword evidence="2" id="KW-0408">Iron</keyword>
<dbReference type="EMBL" id="JBHLVO010000034">
    <property type="protein sequence ID" value="MFC0274390.1"/>
    <property type="molecule type" value="Genomic_DNA"/>
</dbReference>
<dbReference type="InterPro" id="IPR036008">
    <property type="entry name" value="Aconitase_4Fe-4S_dom"/>
</dbReference>
<evidence type="ECO:0000313" key="4">
    <source>
        <dbReference type="EMBL" id="MFC0274390.1"/>
    </source>
</evidence>
<evidence type="ECO:0000256" key="2">
    <source>
        <dbReference type="ARBA" id="ARBA00023004"/>
    </source>
</evidence>
<reference evidence="4 5" key="1">
    <citation type="submission" date="2024-09" db="EMBL/GenBank/DDBJ databases">
        <authorList>
            <person name="Sun Q."/>
            <person name="Mori K."/>
        </authorList>
    </citation>
    <scope>NUCLEOTIDE SEQUENCE [LARGE SCALE GENOMIC DNA]</scope>
    <source>
        <strain evidence="4 5">CCM 7228</strain>
    </source>
</reference>
<dbReference type="Proteomes" id="UP001589854">
    <property type="component" value="Unassembled WGS sequence"/>
</dbReference>
<accession>A0ABV6GLL5</accession>
<sequence>MNIIEKNLAQKANLDTVIPRERVILEPSFMFISENSALSVINEFRDLGYQKVLYPSQTIFELDPDIPFNQRTEMKDFCDVNGLKILDKCGSFLSDLLIGKQNNLHDLVVAGVDRSIGVLGAFGAVPLIISPSSMARCLGTGKVEMIIPETVYIEISGFLKSGANAEGICDYLLDYFEDSLVGCGIIVGGNTIEQLDHEGRGRITRFIHDSGGALGIISPDGPNGQVESVVKIKAHCIPEVH</sequence>
<dbReference type="Gene3D" id="3.30.499.10">
    <property type="entry name" value="Aconitase, domain 3"/>
    <property type="match status" value="1"/>
</dbReference>
<dbReference type="EC" id="4.2.1.3" evidence="1"/>
<evidence type="ECO:0000256" key="1">
    <source>
        <dbReference type="ARBA" id="ARBA00012926"/>
    </source>
</evidence>
<dbReference type="RefSeq" id="WP_378938589.1">
    <property type="nucleotide sequence ID" value="NZ_JBHLVO010000034.1"/>
</dbReference>
<dbReference type="SUPFAM" id="SSF53732">
    <property type="entry name" value="Aconitase iron-sulfur domain"/>
    <property type="match status" value="1"/>
</dbReference>
<evidence type="ECO:0000256" key="3">
    <source>
        <dbReference type="ARBA" id="ARBA00023501"/>
    </source>
</evidence>
<proteinExistence type="predicted"/>
<comment type="caution">
    <text evidence="4">The sequence shown here is derived from an EMBL/GenBank/DDBJ whole genome shotgun (WGS) entry which is preliminary data.</text>
</comment>
<keyword evidence="5" id="KW-1185">Reference proteome</keyword>
<name>A0ABV6GLL5_9BACI</name>
<evidence type="ECO:0000313" key="5">
    <source>
        <dbReference type="Proteomes" id="UP001589854"/>
    </source>
</evidence>
<protein>
    <recommendedName>
        <fullName evidence="1">aconitate hydratase</fullName>
        <ecNumber evidence="1">4.2.1.3</ecNumber>
    </recommendedName>
</protein>
<organism evidence="4 5">
    <name type="scientific">Metabacillus herbersteinensis</name>
    <dbReference type="NCBI Taxonomy" id="283816"/>
    <lineage>
        <taxon>Bacteria</taxon>
        <taxon>Bacillati</taxon>
        <taxon>Bacillota</taxon>
        <taxon>Bacilli</taxon>
        <taxon>Bacillales</taxon>
        <taxon>Bacillaceae</taxon>
        <taxon>Metabacillus</taxon>
    </lineage>
</organism>
<dbReference type="InterPro" id="IPR015931">
    <property type="entry name" value="Acnase/IPM_dHydase_lsu_aba_1/3"/>
</dbReference>
<gene>
    <name evidence="4" type="ORF">ACFFIX_23880</name>
</gene>
<comment type="catalytic activity">
    <reaction evidence="3">
        <text>citrate = D-threo-isocitrate</text>
        <dbReference type="Rhea" id="RHEA:10336"/>
        <dbReference type="ChEBI" id="CHEBI:15562"/>
        <dbReference type="ChEBI" id="CHEBI:16947"/>
        <dbReference type="EC" id="4.2.1.3"/>
    </reaction>
</comment>